<dbReference type="EMBL" id="CP041253">
    <property type="protein sequence ID" value="QDH78605.1"/>
    <property type="molecule type" value="Genomic_DNA"/>
</dbReference>
<dbReference type="GO" id="GO:0003755">
    <property type="term" value="F:peptidyl-prolyl cis-trans isomerase activity"/>
    <property type="evidence" value="ECO:0007669"/>
    <property type="project" value="UniProtKB-UniRule"/>
</dbReference>
<accession>A0A514CFK5</accession>
<dbReference type="EC" id="5.2.1.8" evidence="4"/>
<dbReference type="OrthoDB" id="9814548at2"/>
<name>A0A514CFK5_9BACT</name>
<feature type="domain" description="PPIase FKBP-type" evidence="6">
    <location>
        <begin position="96"/>
        <end position="191"/>
    </location>
</feature>
<gene>
    <name evidence="7" type="ORF">FKX85_05990</name>
</gene>
<keyword evidence="5" id="KW-0732">Signal</keyword>
<sequence>MKKLMIGLMAAIVGIAAFSCEPNNPYDFGPQYDYAGNLKTDSIKIAAYLDTAQIDSLYRIHDPSGTIIIVQEEGDASRPNYGNIIYRNFVEKDMAGTVYRTNIESVAIDNDLYEEDDTYGPSPFKLQQLNPLNPNPSVDPIPGIHFGFKHLRSGAKAVLVIPSPLAYRDQEKGQIPENTILVFDVEFVGMD</sequence>
<evidence type="ECO:0000313" key="8">
    <source>
        <dbReference type="Proteomes" id="UP000316614"/>
    </source>
</evidence>
<evidence type="ECO:0000256" key="4">
    <source>
        <dbReference type="RuleBase" id="RU003915"/>
    </source>
</evidence>
<organism evidence="7 8">
    <name type="scientific">Echinicola soli</name>
    <dbReference type="NCBI Taxonomy" id="2591634"/>
    <lineage>
        <taxon>Bacteria</taxon>
        <taxon>Pseudomonadati</taxon>
        <taxon>Bacteroidota</taxon>
        <taxon>Cytophagia</taxon>
        <taxon>Cytophagales</taxon>
        <taxon>Cyclobacteriaceae</taxon>
        <taxon>Echinicola</taxon>
    </lineage>
</organism>
<evidence type="ECO:0000256" key="1">
    <source>
        <dbReference type="ARBA" id="ARBA00000971"/>
    </source>
</evidence>
<dbReference type="RefSeq" id="WP_141613860.1">
    <property type="nucleotide sequence ID" value="NZ_CP041253.1"/>
</dbReference>
<evidence type="ECO:0000313" key="7">
    <source>
        <dbReference type="EMBL" id="QDH78605.1"/>
    </source>
</evidence>
<feature type="chain" id="PRO_5021760579" description="Peptidyl-prolyl cis-trans isomerase" evidence="5">
    <location>
        <begin position="20"/>
        <end position="191"/>
    </location>
</feature>
<evidence type="ECO:0000256" key="5">
    <source>
        <dbReference type="SAM" id="SignalP"/>
    </source>
</evidence>
<evidence type="ECO:0000256" key="3">
    <source>
        <dbReference type="PROSITE-ProRule" id="PRU00277"/>
    </source>
</evidence>
<dbReference type="PROSITE" id="PS51257">
    <property type="entry name" value="PROKAR_LIPOPROTEIN"/>
    <property type="match status" value="1"/>
</dbReference>
<dbReference type="AlphaFoldDB" id="A0A514CFK5"/>
<dbReference type="InterPro" id="IPR001179">
    <property type="entry name" value="PPIase_FKBP_dom"/>
</dbReference>
<dbReference type="Proteomes" id="UP000316614">
    <property type="component" value="Chromosome"/>
</dbReference>
<keyword evidence="3 4" id="KW-0413">Isomerase</keyword>
<dbReference type="KEGG" id="echi:FKX85_05990"/>
<evidence type="ECO:0000256" key="2">
    <source>
        <dbReference type="ARBA" id="ARBA00023110"/>
    </source>
</evidence>
<dbReference type="SUPFAM" id="SSF54534">
    <property type="entry name" value="FKBP-like"/>
    <property type="match status" value="1"/>
</dbReference>
<reference evidence="7 8" key="1">
    <citation type="submission" date="2019-06" db="EMBL/GenBank/DDBJ databases">
        <title>Echinicola alkalisoli sp. nov. isolated from saline soil.</title>
        <authorList>
            <person name="Sun J.-Q."/>
            <person name="Xu L."/>
        </authorList>
    </citation>
    <scope>NUCLEOTIDE SEQUENCE [LARGE SCALE GENOMIC DNA]</scope>
    <source>
        <strain evidence="7 8">LN3S3</strain>
    </source>
</reference>
<dbReference type="Pfam" id="PF00254">
    <property type="entry name" value="FKBP_C"/>
    <property type="match status" value="1"/>
</dbReference>
<comment type="catalytic activity">
    <reaction evidence="1 3 4">
        <text>[protein]-peptidylproline (omega=180) = [protein]-peptidylproline (omega=0)</text>
        <dbReference type="Rhea" id="RHEA:16237"/>
        <dbReference type="Rhea" id="RHEA-COMP:10747"/>
        <dbReference type="Rhea" id="RHEA-COMP:10748"/>
        <dbReference type="ChEBI" id="CHEBI:83833"/>
        <dbReference type="ChEBI" id="CHEBI:83834"/>
        <dbReference type="EC" id="5.2.1.8"/>
    </reaction>
</comment>
<evidence type="ECO:0000259" key="6">
    <source>
        <dbReference type="PROSITE" id="PS50059"/>
    </source>
</evidence>
<dbReference type="InterPro" id="IPR046357">
    <property type="entry name" value="PPIase_dom_sf"/>
</dbReference>
<comment type="similarity">
    <text evidence="4">Belongs to the FKBP-type PPIase family.</text>
</comment>
<dbReference type="PROSITE" id="PS50059">
    <property type="entry name" value="FKBP_PPIASE"/>
    <property type="match status" value="1"/>
</dbReference>
<dbReference type="Gene3D" id="3.10.50.40">
    <property type="match status" value="1"/>
</dbReference>
<protein>
    <recommendedName>
        <fullName evidence="4">Peptidyl-prolyl cis-trans isomerase</fullName>
        <ecNumber evidence="4">5.2.1.8</ecNumber>
    </recommendedName>
</protein>
<proteinExistence type="inferred from homology"/>
<keyword evidence="8" id="KW-1185">Reference proteome</keyword>
<keyword evidence="2 3" id="KW-0697">Rotamase</keyword>
<feature type="signal peptide" evidence="5">
    <location>
        <begin position="1"/>
        <end position="19"/>
    </location>
</feature>